<dbReference type="AlphaFoldDB" id="A0A7T2LLQ8"/>
<dbReference type="EMBL" id="CP065592">
    <property type="protein sequence ID" value="QPQ54761.1"/>
    <property type="molecule type" value="Genomic_DNA"/>
</dbReference>
<feature type="domain" description="Glucose/Sorbosone dehydrogenase" evidence="2">
    <location>
        <begin position="39"/>
        <end position="362"/>
    </location>
</feature>
<name>A0A7T2LLQ8_9SPHN</name>
<evidence type="ECO:0000313" key="4">
    <source>
        <dbReference type="Proteomes" id="UP000594873"/>
    </source>
</evidence>
<gene>
    <name evidence="3" type="ORF">IC614_10600</name>
</gene>
<protein>
    <submittedName>
        <fullName evidence="3">PQQ-dependent sugar dehydrogenase</fullName>
    </submittedName>
</protein>
<dbReference type="InterPro" id="IPR011041">
    <property type="entry name" value="Quinoprot_gluc/sorb_DH_b-prop"/>
</dbReference>
<evidence type="ECO:0000259" key="2">
    <source>
        <dbReference type="Pfam" id="PF07995"/>
    </source>
</evidence>
<keyword evidence="1" id="KW-0732">Signal</keyword>
<dbReference type="PANTHER" id="PTHR19328">
    <property type="entry name" value="HEDGEHOG-INTERACTING PROTEIN"/>
    <property type="match status" value="1"/>
</dbReference>
<feature type="signal peptide" evidence="1">
    <location>
        <begin position="1"/>
        <end position="18"/>
    </location>
</feature>
<dbReference type="InterPro" id="IPR012938">
    <property type="entry name" value="Glc/Sorbosone_DH"/>
</dbReference>
<dbReference type="PANTHER" id="PTHR19328:SF75">
    <property type="entry name" value="ALDOSE SUGAR DEHYDROGENASE YLII"/>
    <property type="match status" value="1"/>
</dbReference>
<dbReference type="Gene3D" id="2.120.10.30">
    <property type="entry name" value="TolB, C-terminal domain"/>
    <property type="match status" value="1"/>
</dbReference>
<evidence type="ECO:0000256" key="1">
    <source>
        <dbReference type="SAM" id="SignalP"/>
    </source>
</evidence>
<evidence type="ECO:0000313" key="3">
    <source>
        <dbReference type="EMBL" id="QPQ54761.1"/>
    </source>
</evidence>
<dbReference type="SUPFAM" id="SSF50952">
    <property type="entry name" value="Soluble quinoprotein glucose dehydrogenase"/>
    <property type="match status" value="1"/>
</dbReference>
<sequence>MHLRYLVAAIGISWSAMGAAQANQEQNHPFKIEALAKFEGPWSMTFLPGTSKALVTEQSGKLYLWEEGKAKIDVAGVPAVWFAEHGGFADVIAHPKFADNKIIYMSYAEPGEADTRGTVVARAKLVTNGNSARLEDVKVIWRQVPKVTGGGQFGARMAFSPDGYLFISSGDRVKFEPAIDTSVNLGKIIRLTENGEIPASNPYYGTSPITAQIWSVGHRDPLGLAFDAEGRLWEHEMGPKGGDEFNLIERSRYYGWPVVSNGDHYDGQPIARHSTRTDFVAPQITWDDLAPAGLMIYSGNLFPQWKGSAFLGGLAGQSIVRVELNGAQARQADRWAMGARIREVEQGPEGAIYVLEDGRHGSQGRLLRLTPKK</sequence>
<dbReference type="Pfam" id="PF07995">
    <property type="entry name" value="GSDH"/>
    <property type="match status" value="1"/>
</dbReference>
<keyword evidence="4" id="KW-1185">Reference proteome</keyword>
<organism evidence="3 4">
    <name type="scientific">Allosphingosinicella flava</name>
    <dbReference type="NCBI Taxonomy" id="2771430"/>
    <lineage>
        <taxon>Bacteria</taxon>
        <taxon>Pseudomonadati</taxon>
        <taxon>Pseudomonadota</taxon>
        <taxon>Alphaproteobacteria</taxon>
        <taxon>Sphingomonadales</taxon>
        <taxon>Sphingomonadaceae</taxon>
        <taxon>Allosphingosinicella</taxon>
    </lineage>
</organism>
<accession>A0A7T2LLQ8</accession>
<dbReference type="Proteomes" id="UP000594873">
    <property type="component" value="Chromosome"/>
</dbReference>
<reference evidence="3 4" key="1">
    <citation type="submission" date="2020-11" db="EMBL/GenBank/DDBJ databases">
        <title>Genome seq and assembly of Sphingosinicella sp.</title>
        <authorList>
            <person name="Chhetri G."/>
        </authorList>
    </citation>
    <scope>NUCLEOTIDE SEQUENCE [LARGE SCALE GENOMIC DNA]</scope>
    <source>
        <strain evidence="3 4">UDD2</strain>
    </source>
</reference>
<dbReference type="KEGG" id="sflv:IC614_10600"/>
<feature type="chain" id="PRO_5032700399" evidence="1">
    <location>
        <begin position="19"/>
        <end position="373"/>
    </location>
</feature>
<dbReference type="InterPro" id="IPR011042">
    <property type="entry name" value="6-blade_b-propeller_TolB-like"/>
</dbReference>
<proteinExistence type="predicted"/>